<gene>
    <name evidence="2" type="ORF">Q3M24_12355</name>
</gene>
<reference evidence="2" key="1">
    <citation type="journal article" date="2024" name="Syst. Appl. Microbiol.">
        <title>First single-strain enrichments of Electrothrix cable bacteria, description of E. aestuarii sp. nov. and E. rattekaaiensis sp. nov., and proposal of a cable bacteria taxonomy following the rules of the SeqCode.</title>
        <authorList>
            <person name="Plum-Jensen L.E."/>
            <person name="Schramm A."/>
            <person name="Marshall I.P.G."/>
        </authorList>
    </citation>
    <scope>NUCLEOTIDE SEQUENCE</scope>
    <source>
        <strain evidence="2">Rat1</strain>
    </source>
</reference>
<feature type="transmembrane region" description="Helical" evidence="1">
    <location>
        <begin position="109"/>
        <end position="127"/>
    </location>
</feature>
<protein>
    <recommendedName>
        <fullName evidence="3">Lycopene cyclase domain-containing protein</fullName>
    </recommendedName>
</protein>
<name>A0AAU8LQJ8_9BACT</name>
<dbReference type="EMBL" id="CP159373">
    <property type="protein sequence ID" value="XCN71109.1"/>
    <property type="molecule type" value="Genomic_DNA"/>
</dbReference>
<sequence>MSKRSPHSEGKLRDRAIHLPKLRRCVSIACGLFFLLGAVYLFFDAIYLLAGVFLLLGGTLVVNKVWTHQCAAYLFVFVSIIIPLGAVNPFHTSEFIAAQYVHTPSVPQILAWLIPLEMSLLCFVWLIEQPRSSNVEDYND</sequence>
<feature type="transmembrane region" description="Helical" evidence="1">
    <location>
        <begin position="21"/>
        <end position="40"/>
    </location>
</feature>
<proteinExistence type="predicted"/>
<dbReference type="AlphaFoldDB" id="A0AAU8LQJ8"/>
<dbReference type="KEGG" id="eaj:Q3M24_12355"/>
<feature type="transmembrane region" description="Helical" evidence="1">
    <location>
        <begin position="46"/>
        <end position="63"/>
    </location>
</feature>
<accession>A0AAU8LQJ8</accession>
<keyword evidence="1" id="KW-0812">Transmembrane</keyword>
<evidence type="ECO:0000256" key="1">
    <source>
        <dbReference type="SAM" id="Phobius"/>
    </source>
</evidence>
<keyword evidence="1" id="KW-0472">Membrane</keyword>
<reference evidence="2" key="2">
    <citation type="submission" date="2024-06" db="EMBL/GenBank/DDBJ databases">
        <authorList>
            <person name="Plum-Jensen L.E."/>
            <person name="Schramm A."/>
            <person name="Marshall I.P.G."/>
        </authorList>
    </citation>
    <scope>NUCLEOTIDE SEQUENCE</scope>
    <source>
        <strain evidence="2">Rat1</strain>
    </source>
</reference>
<keyword evidence="1" id="KW-1133">Transmembrane helix</keyword>
<evidence type="ECO:0008006" key="3">
    <source>
        <dbReference type="Google" id="ProtNLM"/>
    </source>
</evidence>
<feature type="transmembrane region" description="Helical" evidence="1">
    <location>
        <begin position="70"/>
        <end position="89"/>
    </location>
</feature>
<organism evidence="2">
    <name type="scientific">Candidatus Electrothrix aestuarii</name>
    <dbReference type="NCBI Taxonomy" id="3062594"/>
    <lineage>
        <taxon>Bacteria</taxon>
        <taxon>Pseudomonadati</taxon>
        <taxon>Thermodesulfobacteriota</taxon>
        <taxon>Desulfobulbia</taxon>
        <taxon>Desulfobulbales</taxon>
        <taxon>Desulfobulbaceae</taxon>
        <taxon>Candidatus Electrothrix</taxon>
    </lineage>
</organism>
<evidence type="ECO:0000313" key="2">
    <source>
        <dbReference type="EMBL" id="XCN71109.1"/>
    </source>
</evidence>